<dbReference type="NCBIfam" id="TIGR01128">
    <property type="entry name" value="holA"/>
    <property type="match status" value="1"/>
</dbReference>
<evidence type="ECO:0000256" key="2">
    <source>
        <dbReference type="ARBA" id="ARBA00017703"/>
    </source>
</evidence>
<dbReference type="InterPro" id="IPR010372">
    <property type="entry name" value="DNA_pol3_delta_N"/>
</dbReference>
<feature type="domain" description="DNA polymerase III delta subunit-like C-terminal" evidence="10">
    <location>
        <begin position="216"/>
        <end position="320"/>
    </location>
</feature>
<evidence type="ECO:0000313" key="12">
    <source>
        <dbReference type="Proteomes" id="UP000544222"/>
    </source>
</evidence>
<protein>
    <recommendedName>
        <fullName evidence="2">DNA polymerase III subunit delta</fullName>
        <ecNumber evidence="1">2.7.7.7</ecNumber>
    </recommendedName>
</protein>
<sequence length="339" mass="38560">MAKSNTITYQAILNKLRAKEFAPIYYLMGEEAYYIDKISDYIESHILTEEEKAFNQTIFYGKDSSIGAIINAAKQFPMGAPYQVIIVKEAQQLKAIDDLRFYLEKPLPTTLLVFCHKNGKLDRRSKLVQEIEKKGILYTADKIYDDQVPKWITEYLAERKITITTKAAEMLSEFLGNDLSKIANELEKLIITKPTNMPGITPELVEKNIGISKDFNNFELLKALISNDILKSNRIIRYFATNERANPISVTLVVLFNFFSNLLVYHSLPEKNDAIAAKALGVNPYFVKDYAAASRRFPVTKTEQIISMLRNYDAQSKGISNSSADAGELLKELIYKILH</sequence>
<evidence type="ECO:0000256" key="1">
    <source>
        <dbReference type="ARBA" id="ARBA00012417"/>
    </source>
</evidence>
<dbReference type="SUPFAM" id="SSF52540">
    <property type="entry name" value="P-loop containing nucleoside triphosphate hydrolases"/>
    <property type="match status" value="1"/>
</dbReference>
<evidence type="ECO:0000313" key="11">
    <source>
        <dbReference type="EMBL" id="MBB3186054.1"/>
    </source>
</evidence>
<evidence type="ECO:0000259" key="10">
    <source>
        <dbReference type="Pfam" id="PF21694"/>
    </source>
</evidence>
<evidence type="ECO:0000256" key="8">
    <source>
        <dbReference type="ARBA" id="ARBA00049244"/>
    </source>
</evidence>
<gene>
    <name evidence="11" type="ORF">FHX64_000217</name>
</gene>
<evidence type="ECO:0000256" key="6">
    <source>
        <dbReference type="ARBA" id="ARBA00022932"/>
    </source>
</evidence>
<dbReference type="Pfam" id="PF06144">
    <property type="entry name" value="DNA_pol3_delta"/>
    <property type="match status" value="1"/>
</dbReference>
<reference evidence="11 12" key="1">
    <citation type="submission" date="2020-08" db="EMBL/GenBank/DDBJ databases">
        <title>Genomic Encyclopedia of Type Strains, Phase IV (KMG-IV): sequencing the most valuable type-strain genomes for metagenomic binning, comparative biology and taxonomic classification.</title>
        <authorList>
            <person name="Goeker M."/>
        </authorList>
    </citation>
    <scope>NUCLEOTIDE SEQUENCE [LARGE SCALE GENOMIC DNA]</scope>
    <source>
        <strain evidence="11 12">DSM 27471</strain>
    </source>
</reference>
<evidence type="ECO:0000256" key="7">
    <source>
        <dbReference type="ARBA" id="ARBA00034754"/>
    </source>
</evidence>
<dbReference type="EMBL" id="JACHYB010000001">
    <property type="protein sequence ID" value="MBB3186054.1"/>
    <property type="molecule type" value="Genomic_DNA"/>
</dbReference>
<dbReference type="GO" id="GO:0003677">
    <property type="term" value="F:DNA binding"/>
    <property type="evidence" value="ECO:0007669"/>
    <property type="project" value="InterPro"/>
</dbReference>
<dbReference type="EC" id="2.7.7.7" evidence="1"/>
<dbReference type="Gene3D" id="1.10.8.60">
    <property type="match status" value="1"/>
</dbReference>
<keyword evidence="3 11" id="KW-0808">Transferase</keyword>
<dbReference type="Proteomes" id="UP000544222">
    <property type="component" value="Unassembled WGS sequence"/>
</dbReference>
<dbReference type="Gene3D" id="3.40.50.300">
    <property type="entry name" value="P-loop containing nucleotide triphosphate hydrolases"/>
    <property type="match status" value="1"/>
</dbReference>
<dbReference type="GO" id="GO:0009360">
    <property type="term" value="C:DNA polymerase III complex"/>
    <property type="evidence" value="ECO:0007669"/>
    <property type="project" value="InterPro"/>
</dbReference>
<dbReference type="PANTHER" id="PTHR34388:SF1">
    <property type="entry name" value="DNA POLYMERASE III SUBUNIT DELTA"/>
    <property type="match status" value="1"/>
</dbReference>
<dbReference type="RefSeq" id="WP_183411981.1">
    <property type="nucleotide sequence ID" value="NZ_JACHYB010000001.1"/>
</dbReference>
<comment type="caution">
    <text evidence="11">The sequence shown here is derived from an EMBL/GenBank/DDBJ whole genome shotgun (WGS) entry which is preliminary data.</text>
</comment>
<evidence type="ECO:0000256" key="4">
    <source>
        <dbReference type="ARBA" id="ARBA00022695"/>
    </source>
</evidence>
<keyword evidence="4 11" id="KW-0548">Nucleotidyltransferase</keyword>
<comment type="similarity">
    <text evidence="7">Belongs to the DNA polymerase HolA subunit family.</text>
</comment>
<proteinExistence type="inferred from homology"/>
<feature type="domain" description="DNA polymerase III delta N-terminal" evidence="9">
    <location>
        <begin position="25"/>
        <end position="138"/>
    </location>
</feature>
<organism evidence="11 12">
    <name type="scientific">Microbacter margulisiae</name>
    <dbReference type="NCBI Taxonomy" id="1350067"/>
    <lineage>
        <taxon>Bacteria</taxon>
        <taxon>Pseudomonadati</taxon>
        <taxon>Bacteroidota</taxon>
        <taxon>Bacteroidia</taxon>
        <taxon>Bacteroidales</taxon>
        <taxon>Porphyromonadaceae</taxon>
        <taxon>Microbacter</taxon>
    </lineage>
</organism>
<dbReference type="GO" id="GO:0003887">
    <property type="term" value="F:DNA-directed DNA polymerase activity"/>
    <property type="evidence" value="ECO:0007669"/>
    <property type="project" value="UniProtKB-KW"/>
</dbReference>
<evidence type="ECO:0000259" key="9">
    <source>
        <dbReference type="Pfam" id="PF06144"/>
    </source>
</evidence>
<keyword evidence="5" id="KW-0235">DNA replication</keyword>
<dbReference type="AlphaFoldDB" id="A0A7W5DP77"/>
<dbReference type="PANTHER" id="PTHR34388">
    <property type="entry name" value="DNA POLYMERASE III SUBUNIT DELTA"/>
    <property type="match status" value="1"/>
</dbReference>
<dbReference type="SUPFAM" id="SSF48019">
    <property type="entry name" value="post-AAA+ oligomerization domain-like"/>
    <property type="match status" value="1"/>
</dbReference>
<dbReference type="InterPro" id="IPR027417">
    <property type="entry name" value="P-loop_NTPase"/>
</dbReference>
<dbReference type="Gene3D" id="1.20.272.10">
    <property type="match status" value="1"/>
</dbReference>
<dbReference type="InterPro" id="IPR005790">
    <property type="entry name" value="DNA_polIII_delta"/>
</dbReference>
<dbReference type="InterPro" id="IPR048466">
    <property type="entry name" value="DNA_pol3_delta-like_C"/>
</dbReference>
<keyword evidence="12" id="KW-1185">Reference proteome</keyword>
<dbReference type="GO" id="GO:0006261">
    <property type="term" value="P:DNA-templated DNA replication"/>
    <property type="evidence" value="ECO:0007669"/>
    <property type="project" value="TreeGrafter"/>
</dbReference>
<dbReference type="InterPro" id="IPR008921">
    <property type="entry name" value="DNA_pol3_clamp-load_cplx_C"/>
</dbReference>
<comment type="catalytic activity">
    <reaction evidence="8">
        <text>DNA(n) + a 2'-deoxyribonucleoside 5'-triphosphate = DNA(n+1) + diphosphate</text>
        <dbReference type="Rhea" id="RHEA:22508"/>
        <dbReference type="Rhea" id="RHEA-COMP:17339"/>
        <dbReference type="Rhea" id="RHEA-COMP:17340"/>
        <dbReference type="ChEBI" id="CHEBI:33019"/>
        <dbReference type="ChEBI" id="CHEBI:61560"/>
        <dbReference type="ChEBI" id="CHEBI:173112"/>
        <dbReference type="EC" id="2.7.7.7"/>
    </reaction>
</comment>
<name>A0A7W5DP77_9PORP</name>
<evidence type="ECO:0000256" key="3">
    <source>
        <dbReference type="ARBA" id="ARBA00022679"/>
    </source>
</evidence>
<evidence type="ECO:0000256" key="5">
    <source>
        <dbReference type="ARBA" id="ARBA00022705"/>
    </source>
</evidence>
<dbReference type="Pfam" id="PF21694">
    <property type="entry name" value="DNA_pol3_delta_C"/>
    <property type="match status" value="1"/>
</dbReference>
<keyword evidence="6" id="KW-0239">DNA-directed DNA polymerase</keyword>
<accession>A0A7W5DP77</accession>